<dbReference type="PANTHER" id="PTHR30511">
    <property type="entry name" value="ALANINE RACEMASE"/>
    <property type="match status" value="1"/>
</dbReference>
<comment type="pathway">
    <text evidence="4">Amino-acid biosynthesis; D-alanine biosynthesis; D-alanine from L-alanine: step 1/1.</text>
</comment>
<reference evidence="6 7" key="1">
    <citation type="submission" date="2022-10" db="EMBL/GenBank/DDBJ databases">
        <title>Description of Fervidibacillus gen. nov. in the family Fervidibacillaceae fam. nov. with two species, Fervidibacillus albus sp. nov., and Fervidibacillus halotolerans sp. nov., isolated from tidal flat sediments.</title>
        <authorList>
            <person name="Kwon K.K."/>
            <person name="Yang S.-H."/>
        </authorList>
    </citation>
    <scope>NUCLEOTIDE SEQUENCE [LARGE SCALE GENOMIC DNA]</scope>
    <source>
        <strain evidence="6 7">DSM 23332</strain>
    </source>
</reference>
<dbReference type="SUPFAM" id="SSF50621">
    <property type="entry name" value="Alanine racemase C-terminal domain-like"/>
    <property type="match status" value="1"/>
</dbReference>
<evidence type="ECO:0000256" key="1">
    <source>
        <dbReference type="ARBA" id="ARBA00001933"/>
    </source>
</evidence>
<comment type="function">
    <text evidence="4">Catalyzes the interconversion of L-alanine and D-alanine. May also act on other amino acids.</text>
</comment>
<dbReference type="HAMAP" id="MF_01201">
    <property type="entry name" value="Ala_racemase"/>
    <property type="match status" value="1"/>
</dbReference>
<dbReference type="SUPFAM" id="SSF51419">
    <property type="entry name" value="PLP-binding barrel"/>
    <property type="match status" value="1"/>
</dbReference>
<dbReference type="InterPro" id="IPR001608">
    <property type="entry name" value="Ala_racemase_N"/>
</dbReference>
<sequence>MKFGSYRNAWVEISLDAIQYNVASFKKYISNKTKLMAVVKADGYGHGSVEVAKAALKAGADYIAVAILDEALILRRAGIETPILVLGYTPPESVKKAIENEITLTVFTSEVIDKIQEVANRLKTKVNIHVKIDSGMHRIGIKDPEDAYALVQKIDSNFVHIEGIYTHFADADNQDGTYTNYQFNKFLEVVTYLENNGVYIPLKHCCNSAATIQFPEMHLDMVRVGVSLYGLYPEEHLESFISLRPAMSLKTKPVYFKTVKEKEPISYGCTFVPQEDALIATMPIGYADGLSRLLSNKGYVTLKNKKAPIVGRICMDQSMIDVSHIPNVTTDDVITIFGDPKEGHIPIGEVAKIMNTIHYETACLIGHRVPRVYFENGNIISQKSMLISVRNN</sequence>
<feature type="modified residue" description="N6-(pyridoxal phosphate)lysine" evidence="4">
    <location>
        <position position="40"/>
    </location>
</feature>
<dbReference type="InterPro" id="IPR029066">
    <property type="entry name" value="PLP-binding_barrel"/>
</dbReference>
<dbReference type="InterPro" id="IPR009006">
    <property type="entry name" value="Ala_racemase/Decarboxylase_C"/>
</dbReference>
<dbReference type="Pfam" id="PF00842">
    <property type="entry name" value="Ala_racemase_C"/>
    <property type="match status" value="1"/>
</dbReference>
<keyword evidence="2 4" id="KW-0663">Pyridoxal phosphate</keyword>
<dbReference type="NCBIfam" id="TIGR00492">
    <property type="entry name" value="alr"/>
    <property type="match status" value="1"/>
</dbReference>
<dbReference type="InterPro" id="IPR000821">
    <property type="entry name" value="Ala_racemase"/>
</dbReference>
<organism evidence="6 7">
    <name type="scientific">Pallidibacillus thermolactis</name>
    <dbReference type="NCBI Taxonomy" id="251051"/>
    <lineage>
        <taxon>Bacteria</taxon>
        <taxon>Bacillati</taxon>
        <taxon>Bacillota</taxon>
        <taxon>Bacilli</taxon>
        <taxon>Bacillales</taxon>
        <taxon>Bacillaceae</taxon>
        <taxon>Pallidibacillus</taxon>
    </lineage>
</organism>
<dbReference type="EC" id="5.1.1.1" evidence="4"/>
<keyword evidence="3 4" id="KW-0413">Isomerase</keyword>
<name>A0ABT2WH05_9BACI</name>
<feature type="domain" description="Alanine racemase C-terminal" evidence="5">
    <location>
        <begin position="246"/>
        <end position="374"/>
    </location>
</feature>
<dbReference type="EMBL" id="JAOUSE010000004">
    <property type="protein sequence ID" value="MCU9593342.1"/>
    <property type="molecule type" value="Genomic_DNA"/>
</dbReference>
<dbReference type="InterPro" id="IPR020622">
    <property type="entry name" value="Ala_racemase_pyridoxalP-BS"/>
</dbReference>
<evidence type="ECO:0000259" key="5">
    <source>
        <dbReference type="SMART" id="SM01005"/>
    </source>
</evidence>
<feature type="active site" description="Proton acceptor; specific for D-alanine" evidence="4">
    <location>
        <position position="40"/>
    </location>
</feature>
<dbReference type="PANTHER" id="PTHR30511:SF0">
    <property type="entry name" value="ALANINE RACEMASE, CATABOLIC-RELATED"/>
    <property type="match status" value="1"/>
</dbReference>
<dbReference type="Gene3D" id="2.40.37.10">
    <property type="entry name" value="Lyase, Ornithine Decarboxylase, Chain A, domain 1"/>
    <property type="match status" value="1"/>
</dbReference>
<evidence type="ECO:0000256" key="4">
    <source>
        <dbReference type="HAMAP-Rule" id="MF_01201"/>
    </source>
</evidence>
<feature type="active site" description="Proton acceptor; specific for L-alanine" evidence="4">
    <location>
        <position position="267"/>
    </location>
</feature>
<dbReference type="Gene3D" id="3.20.20.10">
    <property type="entry name" value="Alanine racemase"/>
    <property type="match status" value="1"/>
</dbReference>
<dbReference type="RefSeq" id="WP_263060907.1">
    <property type="nucleotide sequence ID" value="NZ_JAOUSE010000004.1"/>
</dbReference>
<feature type="binding site" evidence="4">
    <location>
        <position position="138"/>
    </location>
    <ligand>
        <name>substrate</name>
    </ligand>
</feature>
<feature type="binding site" evidence="4">
    <location>
        <position position="315"/>
    </location>
    <ligand>
        <name>substrate</name>
    </ligand>
</feature>
<keyword evidence="7" id="KW-1185">Reference proteome</keyword>
<dbReference type="PRINTS" id="PR00992">
    <property type="entry name" value="ALARACEMASE"/>
</dbReference>
<dbReference type="CDD" id="cd00430">
    <property type="entry name" value="PLPDE_III_AR"/>
    <property type="match status" value="1"/>
</dbReference>
<dbReference type="PROSITE" id="PS00395">
    <property type="entry name" value="ALANINE_RACEMASE"/>
    <property type="match status" value="1"/>
</dbReference>
<evidence type="ECO:0000256" key="2">
    <source>
        <dbReference type="ARBA" id="ARBA00022898"/>
    </source>
</evidence>
<comment type="cofactor">
    <cofactor evidence="1 4">
        <name>pyridoxal 5'-phosphate</name>
        <dbReference type="ChEBI" id="CHEBI:597326"/>
    </cofactor>
</comment>
<comment type="catalytic activity">
    <reaction evidence="4">
        <text>L-alanine = D-alanine</text>
        <dbReference type="Rhea" id="RHEA:20249"/>
        <dbReference type="ChEBI" id="CHEBI:57416"/>
        <dbReference type="ChEBI" id="CHEBI:57972"/>
        <dbReference type="EC" id="5.1.1.1"/>
    </reaction>
</comment>
<dbReference type="Proteomes" id="UP001208656">
    <property type="component" value="Unassembled WGS sequence"/>
</dbReference>
<evidence type="ECO:0000313" key="7">
    <source>
        <dbReference type="Proteomes" id="UP001208656"/>
    </source>
</evidence>
<gene>
    <name evidence="6" type="primary">alr</name>
    <name evidence="6" type="ORF">OEV82_02580</name>
</gene>
<protein>
    <recommendedName>
        <fullName evidence="4">Alanine racemase</fullName>
        <ecNumber evidence="4">5.1.1.1</ecNumber>
    </recommendedName>
</protein>
<proteinExistence type="inferred from homology"/>
<dbReference type="InterPro" id="IPR011079">
    <property type="entry name" value="Ala_racemase_C"/>
</dbReference>
<comment type="similarity">
    <text evidence="4">Belongs to the alanine racemase family.</text>
</comment>
<accession>A0ABT2WH05</accession>
<dbReference type="Pfam" id="PF01168">
    <property type="entry name" value="Ala_racemase_N"/>
    <property type="match status" value="1"/>
</dbReference>
<comment type="caution">
    <text evidence="6">The sequence shown here is derived from an EMBL/GenBank/DDBJ whole genome shotgun (WGS) entry which is preliminary data.</text>
</comment>
<evidence type="ECO:0000313" key="6">
    <source>
        <dbReference type="EMBL" id="MCU9593342.1"/>
    </source>
</evidence>
<evidence type="ECO:0000256" key="3">
    <source>
        <dbReference type="ARBA" id="ARBA00023235"/>
    </source>
</evidence>
<dbReference type="SMART" id="SM01005">
    <property type="entry name" value="Ala_racemase_C"/>
    <property type="match status" value="1"/>
</dbReference>
<dbReference type="GO" id="GO:0008784">
    <property type="term" value="F:alanine racemase activity"/>
    <property type="evidence" value="ECO:0007669"/>
    <property type="project" value="UniProtKB-EC"/>
</dbReference>